<evidence type="ECO:0000313" key="2">
    <source>
        <dbReference type="EMBL" id="CAH0560631.1"/>
    </source>
</evidence>
<accession>A0A9P0BDB7</accession>
<feature type="non-terminal residue" evidence="2">
    <location>
        <position position="96"/>
    </location>
</feature>
<feature type="signal peptide" evidence="1">
    <location>
        <begin position="1"/>
        <end position="22"/>
    </location>
</feature>
<keyword evidence="1" id="KW-0732">Signal</keyword>
<dbReference type="OrthoDB" id="6780497at2759"/>
<protein>
    <submittedName>
        <fullName evidence="2">Uncharacterized protein</fullName>
    </submittedName>
</protein>
<reference evidence="2" key="1">
    <citation type="submission" date="2021-12" db="EMBL/GenBank/DDBJ databases">
        <authorList>
            <person name="King R."/>
        </authorList>
    </citation>
    <scope>NUCLEOTIDE SEQUENCE</scope>
</reference>
<evidence type="ECO:0000256" key="1">
    <source>
        <dbReference type="SAM" id="SignalP"/>
    </source>
</evidence>
<proteinExistence type="predicted"/>
<feature type="chain" id="PRO_5040380590" evidence="1">
    <location>
        <begin position="23"/>
        <end position="96"/>
    </location>
</feature>
<name>A0A9P0BDB7_BRAAE</name>
<keyword evidence="3" id="KW-1185">Reference proteome</keyword>
<dbReference type="Proteomes" id="UP001154078">
    <property type="component" value="Chromosome 7"/>
</dbReference>
<evidence type="ECO:0000313" key="3">
    <source>
        <dbReference type="Proteomes" id="UP001154078"/>
    </source>
</evidence>
<sequence>MLYSQYLTLLIISCLGFSSTATQRSLKAKGSIRIHGICPSNITEKISTSGYVTVTFFESYVDEVDLRTKQLSKSEQNVIVEKLNAGVTSQRIIQNA</sequence>
<gene>
    <name evidence="2" type="ORF">MELIAE_LOCUS10361</name>
</gene>
<dbReference type="EMBL" id="OV121138">
    <property type="protein sequence ID" value="CAH0560631.1"/>
    <property type="molecule type" value="Genomic_DNA"/>
</dbReference>
<organism evidence="2 3">
    <name type="scientific">Brassicogethes aeneus</name>
    <name type="common">Rape pollen beetle</name>
    <name type="synonym">Meligethes aeneus</name>
    <dbReference type="NCBI Taxonomy" id="1431903"/>
    <lineage>
        <taxon>Eukaryota</taxon>
        <taxon>Metazoa</taxon>
        <taxon>Ecdysozoa</taxon>
        <taxon>Arthropoda</taxon>
        <taxon>Hexapoda</taxon>
        <taxon>Insecta</taxon>
        <taxon>Pterygota</taxon>
        <taxon>Neoptera</taxon>
        <taxon>Endopterygota</taxon>
        <taxon>Coleoptera</taxon>
        <taxon>Polyphaga</taxon>
        <taxon>Cucujiformia</taxon>
        <taxon>Nitidulidae</taxon>
        <taxon>Meligethinae</taxon>
        <taxon>Brassicogethes</taxon>
    </lineage>
</organism>
<dbReference type="AlphaFoldDB" id="A0A9P0BDB7"/>